<feature type="region of interest" description="Disordered" evidence="1">
    <location>
        <begin position="127"/>
        <end position="148"/>
    </location>
</feature>
<evidence type="ECO:0000256" key="1">
    <source>
        <dbReference type="SAM" id="MobiDB-lite"/>
    </source>
</evidence>
<dbReference type="STRING" id="1043004.A0A074W5U2"/>
<organism evidence="2 3">
    <name type="scientific">Aureobasidium namibiae CBS 147.97</name>
    <dbReference type="NCBI Taxonomy" id="1043004"/>
    <lineage>
        <taxon>Eukaryota</taxon>
        <taxon>Fungi</taxon>
        <taxon>Dikarya</taxon>
        <taxon>Ascomycota</taxon>
        <taxon>Pezizomycotina</taxon>
        <taxon>Dothideomycetes</taxon>
        <taxon>Dothideomycetidae</taxon>
        <taxon>Dothideales</taxon>
        <taxon>Saccotheciaceae</taxon>
        <taxon>Aureobasidium</taxon>
    </lineage>
</organism>
<evidence type="ECO:0000313" key="3">
    <source>
        <dbReference type="Proteomes" id="UP000027730"/>
    </source>
</evidence>
<accession>A0A074W5U2</accession>
<dbReference type="HOGENOM" id="CLU_741821_0_0_1"/>
<proteinExistence type="predicted"/>
<protein>
    <submittedName>
        <fullName evidence="2">Uncharacterized protein</fullName>
    </submittedName>
</protein>
<sequence>GAQNQKLTPYTLVSKSWQPAFEKQIYSSVVLLSPSEVTSITVSPDQRVQKRGLSLARLDEITSGPEHWRVVRRKWVRRILYRVAVPYWLDPGREKDDDFTYDNICRRENDETFSRGVSLDIALQAENASSDEDSGEPESSTASGDSDQIAPYRADLLPDCSLPRARCITSLNCPTHLTPAMIPGEYGILDRPCAENQISLPAVFKILSACGAVQEVRLDATSFIPSTEPEMLQEYRMRIVNGLFQLPSSIRSLNFCWSPTFQSEVSETRPLDGSTEPDSLCIALHKISTRLQHLHIEDVAVFPELFCPHGPPRSSGAYWPHLE</sequence>
<name>A0A074W5U2_9PEZI</name>
<dbReference type="EMBL" id="KL584729">
    <property type="protein sequence ID" value="KEQ68490.1"/>
    <property type="molecule type" value="Genomic_DNA"/>
</dbReference>
<dbReference type="AlphaFoldDB" id="A0A074W5U2"/>
<evidence type="ECO:0000313" key="2">
    <source>
        <dbReference type="EMBL" id="KEQ68490.1"/>
    </source>
</evidence>
<reference evidence="2 3" key="1">
    <citation type="journal article" date="2014" name="BMC Genomics">
        <title>Genome sequencing of four Aureobasidium pullulans varieties: biotechnological potential, stress tolerance, and description of new species.</title>
        <authorList>
            <person name="Gostin Ar C."/>
            <person name="Ohm R.A."/>
            <person name="Kogej T."/>
            <person name="Sonjak S."/>
            <person name="Turk M."/>
            <person name="Zajc J."/>
            <person name="Zalar P."/>
            <person name="Grube M."/>
            <person name="Sun H."/>
            <person name="Han J."/>
            <person name="Sharma A."/>
            <person name="Chiniquy J."/>
            <person name="Ngan C.Y."/>
            <person name="Lipzen A."/>
            <person name="Barry K."/>
            <person name="Grigoriev I.V."/>
            <person name="Gunde-Cimerman N."/>
        </authorList>
    </citation>
    <scope>NUCLEOTIDE SEQUENCE [LARGE SCALE GENOMIC DNA]</scope>
    <source>
        <strain evidence="2 3">CBS 147.97</strain>
    </source>
</reference>
<gene>
    <name evidence="2" type="ORF">M436DRAFT_19969</name>
</gene>
<dbReference type="OrthoDB" id="4802432at2759"/>
<dbReference type="RefSeq" id="XP_013422637.1">
    <property type="nucleotide sequence ID" value="XM_013567183.1"/>
</dbReference>
<feature type="non-terminal residue" evidence="2">
    <location>
        <position position="323"/>
    </location>
</feature>
<dbReference type="Proteomes" id="UP000027730">
    <property type="component" value="Unassembled WGS sequence"/>
</dbReference>
<dbReference type="GeneID" id="25408038"/>
<feature type="non-terminal residue" evidence="2">
    <location>
        <position position="1"/>
    </location>
</feature>
<keyword evidence="3" id="KW-1185">Reference proteome</keyword>